<name>A0ABY4UZH8_STRFL</name>
<accession>A0ABY4UZH8</accession>
<evidence type="ECO:0000256" key="1">
    <source>
        <dbReference type="SAM" id="MobiDB-lite"/>
    </source>
</evidence>
<feature type="compositionally biased region" description="Basic and acidic residues" evidence="1">
    <location>
        <begin position="40"/>
        <end position="50"/>
    </location>
</feature>
<organism evidence="2 3">
    <name type="scientific">Streptomyces filamentosus</name>
    <name type="common">Streptomyces roseosporus</name>
    <dbReference type="NCBI Taxonomy" id="67294"/>
    <lineage>
        <taxon>Bacteria</taxon>
        <taxon>Bacillati</taxon>
        <taxon>Actinomycetota</taxon>
        <taxon>Actinomycetes</taxon>
        <taxon>Kitasatosporales</taxon>
        <taxon>Streptomycetaceae</taxon>
        <taxon>Streptomyces</taxon>
    </lineage>
</organism>
<evidence type="ECO:0000313" key="3">
    <source>
        <dbReference type="Proteomes" id="UP001056079"/>
    </source>
</evidence>
<reference evidence="2" key="1">
    <citation type="submission" date="2021-08" db="EMBL/GenBank/DDBJ databases">
        <title>DNA methylation of m4C regulates biosynthesis of daptomycin in Streptomyces roseosporus L30.</title>
        <authorList>
            <person name="Fang J.-L."/>
        </authorList>
    </citation>
    <scope>NUCLEOTIDE SEQUENCE</scope>
    <source>
        <strain evidence="2">L30</strain>
    </source>
</reference>
<evidence type="ECO:0000313" key="2">
    <source>
        <dbReference type="EMBL" id="USC49708.1"/>
    </source>
</evidence>
<sequence length="90" mass="10216">MRVRLTDGTRRVDIHTGPDEQPTLDQIEATAVRLLTALDREQPVDDEQHRTPIGFTSQPNLDGVALSADTERSDQDARPERYTEWGDDRT</sequence>
<proteinExistence type="predicted"/>
<feature type="region of interest" description="Disordered" evidence="1">
    <location>
        <begin position="1"/>
        <end position="21"/>
    </location>
</feature>
<feature type="compositionally biased region" description="Basic and acidic residues" evidence="1">
    <location>
        <begin position="1"/>
        <end position="18"/>
    </location>
</feature>
<protein>
    <submittedName>
        <fullName evidence="2">Uncharacterized protein</fullName>
    </submittedName>
</protein>
<dbReference type="Proteomes" id="UP001056079">
    <property type="component" value="Chromosome"/>
</dbReference>
<keyword evidence="3" id="KW-1185">Reference proteome</keyword>
<feature type="region of interest" description="Disordered" evidence="1">
    <location>
        <begin position="40"/>
        <end position="90"/>
    </location>
</feature>
<dbReference type="RefSeq" id="WP_006124556.1">
    <property type="nucleotide sequence ID" value="NZ_CP098609.1"/>
</dbReference>
<dbReference type="EMBL" id="CP098609">
    <property type="protein sequence ID" value="USC49708.1"/>
    <property type="molecule type" value="Genomic_DNA"/>
</dbReference>
<feature type="compositionally biased region" description="Basic and acidic residues" evidence="1">
    <location>
        <begin position="69"/>
        <end position="90"/>
    </location>
</feature>
<gene>
    <name evidence="2" type="ORF">K7395_24795</name>
</gene>